<keyword evidence="2 7" id="KW-0812">Transmembrane</keyword>
<evidence type="ECO:0000256" key="1">
    <source>
        <dbReference type="ARBA" id="ARBA00004141"/>
    </source>
</evidence>
<dbReference type="PANTHER" id="PTHR33048">
    <property type="entry name" value="PTH11-LIKE INTEGRAL MEMBRANE PROTEIN (AFU_ORTHOLOGUE AFUA_5G11245)"/>
    <property type="match status" value="1"/>
</dbReference>
<feature type="transmembrane region" description="Helical" evidence="7">
    <location>
        <begin position="86"/>
        <end position="111"/>
    </location>
</feature>
<feature type="transmembrane region" description="Helical" evidence="7">
    <location>
        <begin position="13"/>
        <end position="32"/>
    </location>
</feature>
<dbReference type="InterPro" id="IPR049326">
    <property type="entry name" value="Rhodopsin_dom_fungi"/>
</dbReference>
<protein>
    <recommendedName>
        <fullName evidence="8">Rhodopsin domain-containing protein</fullName>
    </recommendedName>
</protein>
<evidence type="ECO:0000256" key="2">
    <source>
        <dbReference type="ARBA" id="ARBA00022692"/>
    </source>
</evidence>
<evidence type="ECO:0000256" key="4">
    <source>
        <dbReference type="ARBA" id="ARBA00023136"/>
    </source>
</evidence>
<feature type="region of interest" description="Disordered" evidence="6">
    <location>
        <begin position="283"/>
        <end position="312"/>
    </location>
</feature>
<gene>
    <name evidence="9" type="ORF">BU16DRAFT_554269</name>
</gene>
<evidence type="ECO:0000259" key="8">
    <source>
        <dbReference type="Pfam" id="PF20684"/>
    </source>
</evidence>
<evidence type="ECO:0000256" key="5">
    <source>
        <dbReference type="ARBA" id="ARBA00038359"/>
    </source>
</evidence>
<reference evidence="9" key="1">
    <citation type="journal article" date="2020" name="Stud. Mycol.">
        <title>101 Dothideomycetes genomes: a test case for predicting lifestyles and emergence of pathogens.</title>
        <authorList>
            <person name="Haridas S."/>
            <person name="Albert R."/>
            <person name="Binder M."/>
            <person name="Bloem J."/>
            <person name="Labutti K."/>
            <person name="Salamov A."/>
            <person name="Andreopoulos B."/>
            <person name="Baker S."/>
            <person name="Barry K."/>
            <person name="Bills G."/>
            <person name="Bluhm B."/>
            <person name="Cannon C."/>
            <person name="Castanera R."/>
            <person name="Culley D."/>
            <person name="Daum C."/>
            <person name="Ezra D."/>
            <person name="Gonzalez J."/>
            <person name="Henrissat B."/>
            <person name="Kuo A."/>
            <person name="Liang C."/>
            <person name="Lipzen A."/>
            <person name="Lutzoni F."/>
            <person name="Magnuson J."/>
            <person name="Mondo S."/>
            <person name="Nolan M."/>
            <person name="Ohm R."/>
            <person name="Pangilinan J."/>
            <person name="Park H.-J."/>
            <person name="Ramirez L."/>
            <person name="Alfaro M."/>
            <person name="Sun H."/>
            <person name="Tritt A."/>
            <person name="Yoshinaga Y."/>
            <person name="Zwiers L.-H."/>
            <person name="Turgeon B."/>
            <person name="Goodwin S."/>
            <person name="Spatafora J."/>
            <person name="Crous P."/>
            <person name="Grigoriev I."/>
        </authorList>
    </citation>
    <scope>NUCLEOTIDE SEQUENCE</scope>
    <source>
        <strain evidence="9">CBS 269.34</strain>
    </source>
</reference>
<proteinExistence type="inferred from homology"/>
<keyword evidence="4 7" id="KW-0472">Membrane</keyword>
<dbReference type="PANTHER" id="PTHR33048:SF93">
    <property type="entry name" value="INTEGRAL MEMBRANE PROTEIN"/>
    <property type="match status" value="1"/>
</dbReference>
<keyword evidence="3 7" id="KW-1133">Transmembrane helix</keyword>
<keyword evidence="10" id="KW-1185">Reference proteome</keyword>
<evidence type="ECO:0000313" key="9">
    <source>
        <dbReference type="EMBL" id="KAF2502196.1"/>
    </source>
</evidence>
<dbReference type="EMBL" id="MU004181">
    <property type="protein sequence ID" value="KAF2502196.1"/>
    <property type="molecule type" value="Genomic_DNA"/>
</dbReference>
<dbReference type="OrthoDB" id="5417844at2759"/>
<name>A0A6A6RCU0_9PEZI</name>
<feature type="transmembrane region" description="Helical" evidence="7">
    <location>
        <begin position="123"/>
        <end position="144"/>
    </location>
</feature>
<evidence type="ECO:0000313" key="10">
    <source>
        <dbReference type="Proteomes" id="UP000799750"/>
    </source>
</evidence>
<dbReference type="Pfam" id="PF20684">
    <property type="entry name" value="Fung_rhodopsin"/>
    <property type="match status" value="1"/>
</dbReference>
<evidence type="ECO:0000256" key="7">
    <source>
        <dbReference type="SAM" id="Phobius"/>
    </source>
</evidence>
<feature type="transmembrane region" description="Helical" evidence="7">
    <location>
        <begin position="175"/>
        <end position="195"/>
    </location>
</feature>
<feature type="compositionally biased region" description="Polar residues" evidence="6">
    <location>
        <begin position="297"/>
        <end position="312"/>
    </location>
</feature>
<dbReference type="AlphaFoldDB" id="A0A6A6RCU0"/>
<evidence type="ECO:0000256" key="6">
    <source>
        <dbReference type="SAM" id="MobiDB-lite"/>
    </source>
</evidence>
<organism evidence="9 10">
    <name type="scientific">Lophium mytilinum</name>
    <dbReference type="NCBI Taxonomy" id="390894"/>
    <lineage>
        <taxon>Eukaryota</taxon>
        <taxon>Fungi</taxon>
        <taxon>Dikarya</taxon>
        <taxon>Ascomycota</taxon>
        <taxon>Pezizomycotina</taxon>
        <taxon>Dothideomycetes</taxon>
        <taxon>Pleosporomycetidae</taxon>
        <taxon>Mytilinidiales</taxon>
        <taxon>Mytilinidiaceae</taxon>
        <taxon>Lophium</taxon>
    </lineage>
</organism>
<evidence type="ECO:0000256" key="3">
    <source>
        <dbReference type="ARBA" id="ARBA00022989"/>
    </source>
</evidence>
<feature type="transmembrane region" description="Helical" evidence="7">
    <location>
        <begin position="44"/>
        <end position="66"/>
    </location>
</feature>
<sequence length="369" mass="40389">MSLYGGQGPMTNGVVWTQCSLASIVVALRMYTRRVILHNTGLDDYLMVIASILFIIYSALVTVATASGLGQPLSHILDQPSYAKAIQYVIIAQTVFLAAIAVASSAVAVFLLRLVLSRWQRTLLWSCIISHCIFSATSILAVFLQCSPVDGIWDRRITNAKCWKGAHALNYLGSAWSPVIDFVLASLPWVVVWSLQMPRRDKLTVATALSLIAVGGVSGIIRTVQLYYVYRSPDWPYVRGAYTLLAIWSSTELFSSMFFASIPILRPLYMAVVHGTYEDAVGSSSQRSRGYPLQDYGNRSATNKSISGGPTTMHTAARFQADNTSEESILGASDDISVEEGIKQDRGGLGGIKVTEEFSRTVTYSETRL</sequence>
<dbReference type="Proteomes" id="UP000799750">
    <property type="component" value="Unassembled WGS sequence"/>
</dbReference>
<dbReference type="GO" id="GO:0016020">
    <property type="term" value="C:membrane"/>
    <property type="evidence" value="ECO:0007669"/>
    <property type="project" value="UniProtKB-SubCell"/>
</dbReference>
<feature type="transmembrane region" description="Helical" evidence="7">
    <location>
        <begin position="207"/>
        <end position="228"/>
    </location>
</feature>
<comment type="similarity">
    <text evidence="5">Belongs to the SAT4 family.</text>
</comment>
<accession>A0A6A6RCU0</accession>
<dbReference type="InterPro" id="IPR052337">
    <property type="entry name" value="SAT4-like"/>
</dbReference>
<feature type="domain" description="Rhodopsin" evidence="8">
    <location>
        <begin position="28"/>
        <end position="269"/>
    </location>
</feature>
<feature type="transmembrane region" description="Helical" evidence="7">
    <location>
        <begin position="240"/>
        <end position="260"/>
    </location>
</feature>
<comment type="subcellular location">
    <subcellularLocation>
        <location evidence="1">Membrane</location>
        <topology evidence="1">Multi-pass membrane protein</topology>
    </subcellularLocation>
</comment>